<dbReference type="Pfam" id="PF20365">
    <property type="entry name" value="DUF6660"/>
    <property type="match status" value="1"/>
</dbReference>
<dbReference type="AlphaFoldDB" id="A0A4Q5LPW0"/>
<organism evidence="2 3">
    <name type="scientific">Mucilaginibacter terrigena</name>
    <dbReference type="NCBI Taxonomy" id="2492395"/>
    <lineage>
        <taxon>Bacteria</taxon>
        <taxon>Pseudomonadati</taxon>
        <taxon>Bacteroidota</taxon>
        <taxon>Sphingobacteriia</taxon>
        <taxon>Sphingobacteriales</taxon>
        <taxon>Sphingobacteriaceae</taxon>
        <taxon>Mucilaginibacter</taxon>
    </lineage>
</organism>
<dbReference type="Proteomes" id="UP000293331">
    <property type="component" value="Unassembled WGS sequence"/>
</dbReference>
<evidence type="ECO:0000256" key="1">
    <source>
        <dbReference type="SAM" id="SignalP"/>
    </source>
</evidence>
<proteinExistence type="predicted"/>
<keyword evidence="3" id="KW-1185">Reference proteome</keyword>
<dbReference type="OrthoDB" id="671991at2"/>
<accession>A0A4Q5LPW0</accession>
<dbReference type="EMBL" id="SEWG01000002">
    <property type="protein sequence ID" value="RYU91433.1"/>
    <property type="molecule type" value="Genomic_DNA"/>
</dbReference>
<gene>
    <name evidence="2" type="ORF">EWM62_05690</name>
</gene>
<evidence type="ECO:0000313" key="2">
    <source>
        <dbReference type="EMBL" id="RYU91433.1"/>
    </source>
</evidence>
<name>A0A4Q5LPW0_9SPHI</name>
<evidence type="ECO:0000313" key="3">
    <source>
        <dbReference type="Proteomes" id="UP000293331"/>
    </source>
</evidence>
<feature type="chain" id="PRO_5020922293" evidence="1">
    <location>
        <begin position="20"/>
        <end position="101"/>
    </location>
</feature>
<keyword evidence="1" id="KW-0732">Signal</keyword>
<protein>
    <submittedName>
        <fullName evidence="2">Uncharacterized protein</fullName>
    </submittedName>
</protein>
<dbReference type="InterPro" id="IPR046601">
    <property type="entry name" value="DUF6660"/>
</dbReference>
<dbReference type="RefSeq" id="WP_129875692.1">
    <property type="nucleotide sequence ID" value="NZ_SEWG01000002.1"/>
</dbReference>
<sequence length="101" mass="10907">MKFLCILFSLVVVFLSVKPCCTDSDCDAIVKTEQGGNNKAKDCAGCSPFFSCGTCAGFTVTQTITANLLISPAKTRPTFTPYHQPDVKEITLSIWQPPQLG</sequence>
<feature type="signal peptide" evidence="1">
    <location>
        <begin position="1"/>
        <end position="19"/>
    </location>
</feature>
<reference evidence="2 3" key="1">
    <citation type="submission" date="2019-02" db="EMBL/GenBank/DDBJ databases">
        <title>Bacterial novel species Mucilaginibacter sp. 17JY9-4 isolated from soil.</title>
        <authorList>
            <person name="Jung H.-Y."/>
        </authorList>
    </citation>
    <scope>NUCLEOTIDE SEQUENCE [LARGE SCALE GENOMIC DNA]</scope>
    <source>
        <strain evidence="2 3">17JY9-4</strain>
    </source>
</reference>
<comment type="caution">
    <text evidence="2">The sequence shown here is derived from an EMBL/GenBank/DDBJ whole genome shotgun (WGS) entry which is preliminary data.</text>
</comment>